<keyword evidence="16" id="KW-1185">Reference proteome</keyword>
<dbReference type="OrthoDB" id="261426at2759"/>
<dbReference type="Gene3D" id="3.20.20.330">
    <property type="entry name" value="Homocysteine-binding-like domain"/>
    <property type="match status" value="1"/>
</dbReference>
<dbReference type="Pfam" id="PF02574">
    <property type="entry name" value="S-methyl_trans"/>
    <property type="match status" value="1"/>
</dbReference>
<evidence type="ECO:0000256" key="5">
    <source>
        <dbReference type="ARBA" id="ARBA00022679"/>
    </source>
</evidence>
<comment type="catalytic activity">
    <reaction evidence="11">
        <text>S-methyl-L-methionine + L-homocysteine = 2 L-methionine + H(+)</text>
        <dbReference type="Rhea" id="RHEA:26337"/>
        <dbReference type="ChEBI" id="CHEBI:15378"/>
        <dbReference type="ChEBI" id="CHEBI:57844"/>
        <dbReference type="ChEBI" id="CHEBI:58199"/>
        <dbReference type="ChEBI" id="CHEBI:58252"/>
        <dbReference type="EC" id="2.1.1.10"/>
    </reaction>
</comment>
<dbReference type="HOGENOM" id="CLU_004914_3_2_1"/>
<dbReference type="PANTHER" id="PTHR11103">
    <property type="entry name" value="SLR1189 PROTEIN"/>
    <property type="match status" value="1"/>
</dbReference>
<evidence type="ECO:0000256" key="2">
    <source>
        <dbReference type="ARBA" id="ARBA00022490"/>
    </source>
</evidence>
<evidence type="ECO:0000313" key="16">
    <source>
        <dbReference type="Proteomes" id="UP000002866"/>
    </source>
</evidence>
<dbReference type="SUPFAM" id="SSF82282">
    <property type="entry name" value="Homocysteine S-methyltransferase"/>
    <property type="match status" value="1"/>
</dbReference>
<name>I2GYG5_HENB6</name>
<feature type="binding site" evidence="13">
    <location>
        <position position="307"/>
    </location>
    <ligand>
        <name>Zn(2+)</name>
        <dbReference type="ChEBI" id="CHEBI:29105"/>
    </ligand>
</feature>
<dbReference type="EMBL" id="HE806317">
    <property type="protein sequence ID" value="CCH59167.1"/>
    <property type="molecule type" value="Genomic_DNA"/>
</dbReference>
<dbReference type="RefSeq" id="XP_004178686.1">
    <property type="nucleotide sequence ID" value="XM_004178638.1"/>
</dbReference>
<dbReference type="GO" id="GO:0005737">
    <property type="term" value="C:cytoplasm"/>
    <property type="evidence" value="ECO:0007669"/>
    <property type="project" value="UniProtKB-SubCell"/>
</dbReference>
<keyword evidence="4" id="KW-0028">Amino-acid biosynthesis</keyword>
<dbReference type="FunCoup" id="I2GYG5">
    <property type="interactions" value="238"/>
</dbReference>
<dbReference type="InterPro" id="IPR003726">
    <property type="entry name" value="HCY_dom"/>
</dbReference>
<dbReference type="GO" id="GO:0009086">
    <property type="term" value="P:methionine biosynthetic process"/>
    <property type="evidence" value="ECO:0007669"/>
    <property type="project" value="UniProtKB-KW"/>
</dbReference>
<evidence type="ECO:0000256" key="3">
    <source>
        <dbReference type="ARBA" id="ARBA00022603"/>
    </source>
</evidence>
<evidence type="ECO:0000256" key="9">
    <source>
        <dbReference type="ARBA" id="ARBA00023167"/>
    </source>
</evidence>
<keyword evidence="9" id="KW-0486">Methionine biosynthesis</keyword>
<feature type="domain" description="Hcy-binding" evidence="14">
    <location>
        <begin position="5"/>
        <end position="321"/>
    </location>
</feature>
<comment type="subcellular location">
    <subcellularLocation>
        <location evidence="1">Cytoplasm</location>
    </subcellularLocation>
</comment>
<keyword evidence="5 13" id="KW-0808">Transferase</keyword>
<gene>
    <name evidence="15" type="primary">TBLA0B03260</name>
    <name evidence="15" type="ORF">TBLA_0B03260</name>
</gene>
<dbReference type="GeneID" id="14494547"/>
<dbReference type="eggNOG" id="KOG1579">
    <property type="taxonomic scope" value="Eukaryota"/>
</dbReference>
<dbReference type="EC" id="2.1.1.10" evidence="10"/>
<keyword evidence="2" id="KW-0963">Cytoplasm</keyword>
<reference evidence="15 16" key="1">
    <citation type="journal article" date="2011" name="Proc. Natl. Acad. Sci. U.S.A.">
        <title>Evolutionary erosion of yeast sex chromosomes by mating-type switching accidents.</title>
        <authorList>
            <person name="Gordon J.L."/>
            <person name="Armisen D."/>
            <person name="Proux-Wera E."/>
            <person name="Oheigeartaigh S.S."/>
            <person name="Byrne K.P."/>
            <person name="Wolfe K.H."/>
        </authorList>
    </citation>
    <scope>NUCLEOTIDE SEQUENCE [LARGE SCALE GENOMIC DNA]</scope>
    <source>
        <strain evidence="16">ATCC 34711 / CBS 6284 / DSM 70876 / NBRC 10599 / NRRL Y-10934 / UCD 77-7</strain>
    </source>
</reference>
<comment type="function">
    <text evidence="12">Homocysteine S-methyltransferase involved in the conversion of S-adenosylmethionine (AdoMet) to methionine to control the methionine/AdoMet ratio. Also converts S-methylmethionine (SMM) to methionine.</text>
</comment>
<dbReference type="GO" id="GO:0046872">
    <property type="term" value="F:metal ion binding"/>
    <property type="evidence" value="ECO:0007669"/>
    <property type="project" value="UniProtKB-KW"/>
</dbReference>
<evidence type="ECO:0000256" key="7">
    <source>
        <dbReference type="ARBA" id="ARBA00022723"/>
    </source>
</evidence>
<evidence type="ECO:0000313" key="15">
    <source>
        <dbReference type="EMBL" id="CCH59167.1"/>
    </source>
</evidence>
<dbReference type="STRING" id="1071380.I2GYG5"/>
<keyword evidence="7 13" id="KW-0479">Metal-binding</keyword>
<dbReference type="InterPro" id="IPR036589">
    <property type="entry name" value="HCY_dom_sf"/>
</dbReference>
<feature type="binding site" evidence="13">
    <location>
        <position position="306"/>
    </location>
    <ligand>
        <name>Zn(2+)</name>
        <dbReference type="ChEBI" id="CHEBI:29105"/>
    </ligand>
</feature>
<dbReference type="OMA" id="TECYEAQ"/>
<dbReference type="FunFam" id="3.20.20.330:FF:000005">
    <property type="entry name" value="AdoMet-homocysteine methyltransferase"/>
    <property type="match status" value="1"/>
</dbReference>
<sequence length="326" mass="36716">MRQSFKEYFNTHPNAVIVMDGGQGTELERRGVDVSSKVWSTVPFIGREFWQKDEKSQNISIVKDMFQAFVAAGSQALMSITYQCSFSTISSNTKIQALEEYNELLNKIVKFCRECIGNSKYLIGSIGPYASHVSAEYTGDYGLHPENVDYLNYFKPQLDNFNDNDDIDLIAMETVPNKYELKALLSWDGTTIKKPFYISLSVGDDGNLRDGTSMDTISTMFQNREVKNPNLMMVGVNCVSYDKTLMIIKKLQIAVPDLPLVCYPNSGEVYDQITQSWKTNNDIKLDSWETLVKDLVANGVRMVGGCCRTTPDDIHKIAQAVSHLSH</sequence>
<dbReference type="InParanoid" id="I2GYG5"/>
<evidence type="ECO:0000256" key="12">
    <source>
        <dbReference type="ARBA" id="ARBA00053380"/>
    </source>
</evidence>
<evidence type="ECO:0000256" key="11">
    <source>
        <dbReference type="ARBA" id="ARBA00052655"/>
    </source>
</evidence>
<evidence type="ECO:0000256" key="4">
    <source>
        <dbReference type="ARBA" id="ARBA00022605"/>
    </source>
</evidence>
<evidence type="ECO:0000259" key="14">
    <source>
        <dbReference type="PROSITE" id="PS50970"/>
    </source>
</evidence>
<organism evidence="15 16">
    <name type="scientific">Henningerozyma blattae (strain ATCC 34711 / CBS 6284 / DSM 70876 / NBRC 10599 / NRRL Y-10934 / UCD 77-7)</name>
    <name type="common">Yeast</name>
    <name type="synonym">Tetrapisispora blattae</name>
    <dbReference type="NCBI Taxonomy" id="1071380"/>
    <lineage>
        <taxon>Eukaryota</taxon>
        <taxon>Fungi</taxon>
        <taxon>Dikarya</taxon>
        <taxon>Ascomycota</taxon>
        <taxon>Saccharomycotina</taxon>
        <taxon>Saccharomycetes</taxon>
        <taxon>Saccharomycetales</taxon>
        <taxon>Saccharomycetaceae</taxon>
        <taxon>Henningerozyma</taxon>
    </lineage>
</organism>
<dbReference type="GO" id="GO:0008898">
    <property type="term" value="F:S-adenosylmethionine-homocysteine S-methyltransferase activity"/>
    <property type="evidence" value="ECO:0007669"/>
    <property type="project" value="EnsemblFungi"/>
</dbReference>
<evidence type="ECO:0000256" key="1">
    <source>
        <dbReference type="ARBA" id="ARBA00004496"/>
    </source>
</evidence>
<dbReference type="Proteomes" id="UP000002866">
    <property type="component" value="Chromosome 2"/>
</dbReference>
<evidence type="ECO:0000256" key="10">
    <source>
        <dbReference type="ARBA" id="ARBA00039035"/>
    </source>
</evidence>
<keyword evidence="6" id="KW-0949">S-adenosyl-L-methionine</keyword>
<dbReference type="AlphaFoldDB" id="I2GYG5"/>
<dbReference type="PANTHER" id="PTHR11103:SF10">
    <property type="entry name" value="HOMOCYSTEINE S-METHYLTRANSFERASE 1-RELATED"/>
    <property type="match status" value="1"/>
</dbReference>
<evidence type="ECO:0000256" key="8">
    <source>
        <dbReference type="ARBA" id="ARBA00022833"/>
    </source>
</evidence>
<accession>I2GYG5</accession>
<dbReference type="GO" id="GO:0032259">
    <property type="term" value="P:methylation"/>
    <property type="evidence" value="ECO:0007669"/>
    <property type="project" value="UniProtKB-KW"/>
</dbReference>
<proteinExistence type="predicted"/>
<dbReference type="PROSITE" id="PS50970">
    <property type="entry name" value="HCY"/>
    <property type="match status" value="1"/>
</dbReference>
<keyword evidence="3 13" id="KW-0489">Methyltransferase</keyword>
<protein>
    <recommendedName>
        <fullName evidence="10">homocysteine S-methyltransferase</fullName>
        <ecNumber evidence="10">2.1.1.10</ecNumber>
    </recommendedName>
</protein>
<evidence type="ECO:0000256" key="6">
    <source>
        <dbReference type="ARBA" id="ARBA00022691"/>
    </source>
</evidence>
<keyword evidence="8 13" id="KW-0862">Zinc</keyword>
<comment type="cofactor">
    <cofactor evidence="13">
        <name>Zn(2+)</name>
        <dbReference type="ChEBI" id="CHEBI:29105"/>
    </cofactor>
</comment>
<dbReference type="KEGG" id="tbl:TBLA_0B03260"/>
<feature type="binding site" evidence="13">
    <location>
        <position position="238"/>
    </location>
    <ligand>
        <name>Zn(2+)</name>
        <dbReference type="ChEBI" id="CHEBI:29105"/>
    </ligand>
</feature>
<evidence type="ECO:0000256" key="13">
    <source>
        <dbReference type="PROSITE-ProRule" id="PRU00333"/>
    </source>
</evidence>